<dbReference type="EMBL" id="BAABHC010000016">
    <property type="protein sequence ID" value="GAA4437505.1"/>
    <property type="molecule type" value="Genomic_DNA"/>
</dbReference>
<evidence type="ECO:0000259" key="1">
    <source>
        <dbReference type="Pfam" id="PF00903"/>
    </source>
</evidence>
<keyword evidence="3" id="KW-1185">Reference proteome</keyword>
<name>A0ABP8LWR9_9BACT</name>
<dbReference type="InterPro" id="IPR029068">
    <property type="entry name" value="Glyas_Bleomycin-R_OHBP_Dase"/>
</dbReference>
<dbReference type="PANTHER" id="PTHR39434">
    <property type="match status" value="1"/>
</dbReference>
<dbReference type="PANTHER" id="PTHR39434:SF1">
    <property type="entry name" value="VOC DOMAIN-CONTAINING PROTEIN"/>
    <property type="match status" value="1"/>
</dbReference>
<evidence type="ECO:0000313" key="3">
    <source>
        <dbReference type="Proteomes" id="UP001500552"/>
    </source>
</evidence>
<dbReference type="InterPro" id="IPR004360">
    <property type="entry name" value="Glyas_Fos-R_dOase_dom"/>
</dbReference>
<reference evidence="3" key="1">
    <citation type="journal article" date="2019" name="Int. J. Syst. Evol. Microbiol.">
        <title>The Global Catalogue of Microorganisms (GCM) 10K type strain sequencing project: providing services to taxonomists for standard genome sequencing and annotation.</title>
        <authorList>
            <consortium name="The Broad Institute Genomics Platform"/>
            <consortium name="The Broad Institute Genome Sequencing Center for Infectious Disease"/>
            <person name="Wu L."/>
            <person name="Ma J."/>
        </authorList>
    </citation>
    <scope>NUCLEOTIDE SEQUENCE [LARGE SCALE GENOMIC DNA]</scope>
    <source>
        <strain evidence="3">JCM 17926</strain>
    </source>
</reference>
<gene>
    <name evidence="2" type="ORF">GCM10023188_31780</name>
</gene>
<organism evidence="2 3">
    <name type="scientific">Pontibacter saemangeumensis</name>
    <dbReference type="NCBI Taxonomy" id="1084525"/>
    <lineage>
        <taxon>Bacteria</taxon>
        <taxon>Pseudomonadati</taxon>
        <taxon>Bacteroidota</taxon>
        <taxon>Cytophagia</taxon>
        <taxon>Cytophagales</taxon>
        <taxon>Hymenobacteraceae</taxon>
        <taxon>Pontibacter</taxon>
    </lineage>
</organism>
<accession>A0ABP8LWR9</accession>
<dbReference type="RefSeq" id="WP_345160484.1">
    <property type="nucleotide sequence ID" value="NZ_BAABHC010000016.1"/>
</dbReference>
<sequence length="137" mass="15653">MNPFHYAFKVKDIASTRRFYVDMLGCTEGRSTATWVDFDFFGHQLSAHVSADIPAADYCGQVDGVRVPIPHLGCILEQEQFRQIQERLLEHSITFIVEPQTRYAGEKGEQLTMFVLDLSGNPIEFKAFRDKADIYTT</sequence>
<dbReference type="Pfam" id="PF00903">
    <property type="entry name" value="Glyoxalase"/>
    <property type="match status" value="1"/>
</dbReference>
<evidence type="ECO:0000313" key="2">
    <source>
        <dbReference type="EMBL" id="GAA4437505.1"/>
    </source>
</evidence>
<dbReference type="Gene3D" id="3.10.180.10">
    <property type="entry name" value="2,3-Dihydroxybiphenyl 1,2-Dioxygenase, domain 1"/>
    <property type="match status" value="1"/>
</dbReference>
<dbReference type="SUPFAM" id="SSF54593">
    <property type="entry name" value="Glyoxalase/Bleomycin resistance protein/Dihydroxybiphenyl dioxygenase"/>
    <property type="match status" value="1"/>
</dbReference>
<proteinExistence type="predicted"/>
<protein>
    <submittedName>
        <fullName evidence="2">VOC family protein</fullName>
    </submittedName>
</protein>
<dbReference type="Proteomes" id="UP001500552">
    <property type="component" value="Unassembled WGS sequence"/>
</dbReference>
<feature type="domain" description="Glyoxalase/fosfomycin resistance/dioxygenase" evidence="1">
    <location>
        <begin position="5"/>
        <end position="125"/>
    </location>
</feature>
<comment type="caution">
    <text evidence="2">The sequence shown here is derived from an EMBL/GenBank/DDBJ whole genome shotgun (WGS) entry which is preliminary data.</text>
</comment>